<evidence type="ECO:0000256" key="5">
    <source>
        <dbReference type="ARBA" id="ARBA00022737"/>
    </source>
</evidence>
<dbReference type="PROSITE" id="PS00022">
    <property type="entry name" value="EGF_1"/>
    <property type="match status" value="2"/>
</dbReference>
<dbReference type="InterPro" id="IPR000742">
    <property type="entry name" value="EGF"/>
</dbReference>
<dbReference type="SUPFAM" id="SSF57196">
    <property type="entry name" value="EGF/Laminin"/>
    <property type="match status" value="1"/>
</dbReference>
<evidence type="ECO:0000259" key="13">
    <source>
        <dbReference type="PROSITE" id="PS50070"/>
    </source>
</evidence>
<keyword evidence="3 10" id="KW-0420">Kringle</keyword>
<evidence type="ECO:0000256" key="3">
    <source>
        <dbReference type="ARBA" id="ARBA00022572"/>
    </source>
</evidence>
<dbReference type="InterPro" id="IPR001881">
    <property type="entry name" value="EGF-like_Ca-bd_dom"/>
</dbReference>
<evidence type="ECO:0000256" key="4">
    <source>
        <dbReference type="ARBA" id="ARBA00022670"/>
    </source>
</evidence>
<dbReference type="EMBL" id="JAIPUX010000439">
    <property type="protein sequence ID" value="KAH0629929.1"/>
    <property type="molecule type" value="Genomic_DNA"/>
</dbReference>
<evidence type="ECO:0000256" key="7">
    <source>
        <dbReference type="ARBA" id="ARBA00022825"/>
    </source>
</evidence>
<sequence>MPSNEEPCHFPFRYQRKMHYSCIPGSFINPRHWCATTENYDRDQKWRYCRKEERPVGRCDPNPCHNGGVCESRQVGFHCICRPGFHGKNCEKESCFGAERPPHIGKKDTWLRYHQSTGLEECHCIGKNIACKRVHGRACETNRCLNGGHCLELKSSWVCGCPKGFSGPLCDIDHNQICYSGNGRLYRGTAQNSVSGASCVPWDSPILHYEFSSRLLSASSLGLGAHPFCRPDVSKISVVLGQTLYNTSTQGSVKLHVQAYQLHENYSVLTKQHDIALVQLKEKMSGRCAEFSHSISPICLPSSMKSAFDTNKQCQIAGWGHMYEGADKLSLYLQEADIPIIPQEQCCSREVHGNRITQGMLCAGYLDGRADACQGDSGGPLVCEEQNRATVHGIVSWGTGCAQENKPGVYTNVAHYIDWIQSNMH</sequence>
<comment type="caution">
    <text evidence="9">Lacks conserved residue(s) required for the propagation of feature annotation.</text>
</comment>
<evidence type="ECO:0000259" key="14">
    <source>
        <dbReference type="PROSITE" id="PS50240"/>
    </source>
</evidence>
<dbReference type="PROSITE" id="PS01186">
    <property type="entry name" value="EGF_2"/>
    <property type="match status" value="2"/>
</dbReference>
<dbReference type="InterPro" id="IPR033116">
    <property type="entry name" value="TRYPSIN_SER"/>
</dbReference>
<dbReference type="Gene3D" id="2.40.20.10">
    <property type="entry name" value="Plasminogen Kringle 4"/>
    <property type="match status" value="1"/>
</dbReference>
<protein>
    <recommendedName>
        <fullName evidence="18">Coagulation factor XII</fullName>
    </recommendedName>
</protein>
<evidence type="ECO:0000259" key="15">
    <source>
        <dbReference type="PROSITE" id="PS51092"/>
    </source>
</evidence>
<dbReference type="CDD" id="cd00190">
    <property type="entry name" value="Tryp_SPc"/>
    <property type="match status" value="1"/>
</dbReference>
<dbReference type="CDD" id="cd00062">
    <property type="entry name" value="FN2"/>
    <property type="match status" value="1"/>
</dbReference>
<dbReference type="InterPro" id="IPR043504">
    <property type="entry name" value="Peptidase_S1_PA_chymotrypsin"/>
</dbReference>
<evidence type="ECO:0000256" key="9">
    <source>
        <dbReference type="PROSITE-ProRule" id="PRU00076"/>
    </source>
</evidence>
<keyword evidence="4" id="KW-0645">Protease</keyword>
<dbReference type="Proteomes" id="UP000826234">
    <property type="component" value="Unassembled WGS sequence"/>
</dbReference>
<dbReference type="PROSITE" id="PS00023">
    <property type="entry name" value="FN2_1"/>
    <property type="match status" value="1"/>
</dbReference>
<comment type="caution">
    <text evidence="16">The sequence shown here is derived from an EMBL/GenBank/DDBJ whole genome shotgun (WGS) entry which is preliminary data.</text>
</comment>
<feature type="disulfide bond" evidence="9">
    <location>
        <begin position="161"/>
        <end position="170"/>
    </location>
</feature>
<dbReference type="Gene3D" id="2.10.10.10">
    <property type="entry name" value="Fibronectin, type II, collagen-binding"/>
    <property type="match status" value="1"/>
</dbReference>
<keyword evidence="2" id="KW-0964">Secreted</keyword>
<feature type="domain" description="EGF-like" evidence="12">
    <location>
        <begin position="55"/>
        <end position="91"/>
    </location>
</feature>
<dbReference type="SUPFAM" id="SSF57440">
    <property type="entry name" value="Kringle-like"/>
    <property type="match status" value="2"/>
</dbReference>
<dbReference type="PROSITE" id="PS50240">
    <property type="entry name" value="TRYPSIN_DOM"/>
    <property type="match status" value="1"/>
</dbReference>
<evidence type="ECO:0000256" key="6">
    <source>
        <dbReference type="ARBA" id="ARBA00022801"/>
    </source>
</evidence>
<dbReference type="InterPro" id="IPR000562">
    <property type="entry name" value="FN_type2_dom"/>
</dbReference>
<feature type="domain" description="EGF-like" evidence="12">
    <location>
        <begin position="135"/>
        <end position="171"/>
    </location>
</feature>
<feature type="disulfide bond" evidence="11">
    <location>
        <begin position="8"/>
        <end position="34"/>
    </location>
</feature>
<dbReference type="CDD" id="cd00054">
    <property type="entry name" value="EGF_CA"/>
    <property type="match status" value="2"/>
</dbReference>
<dbReference type="PANTHER" id="PTHR24264:SF46">
    <property type="entry name" value="COAGULATION FACTOR XII"/>
    <property type="match status" value="1"/>
</dbReference>
<dbReference type="SUPFAM" id="SSF50494">
    <property type="entry name" value="Trypsin-like serine proteases"/>
    <property type="match status" value="1"/>
</dbReference>
<keyword evidence="17" id="KW-1185">Reference proteome</keyword>
<keyword evidence="5" id="KW-0677">Repeat</keyword>
<keyword evidence="6" id="KW-0378">Hydrolase</keyword>
<gene>
    <name evidence="16" type="ORF">JD844_012421</name>
</gene>
<dbReference type="InterPro" id="IPR009003">
    <property type="entry name" value="Peptidase_S1_PA"/>
</dbReference>
<keyword evidence="8 11" id="KW-1015">Disulfide bond</keyword>
<dbReference type="InterPro" id="IPR038178">
    <property type="entry name" value="Kringle_sf"/>
</dbReference>
<evidence type="ECO:0000259" key="12">
    <source>
        <dbReference type="PROSITE" id="PS50026"/>
    </source>
</evidence>
<dbReference type="PROSITE" id="PS00135">
    <property type="entry name" value="TRYPSIN_SER"/>
    <property type="match status" value="1"/>
</dbReference>
<dbReference type="InterPro" id="IPR050127">
    <property type="entry name" value="Serine_Proteases_S1"/>
</dbReference>
<dbReference type="PROSITE" id="PS51092">
    <property type="entry name" value="FN2_2"/>
    <property type="match status" value="1"/>
</dbReference>
<dbReference type="Pfam" id="PF00008">
    <property type="entry name" value="EGF"/>
    <property type="match status" value="2"/>
</dbReference>
<feature type="disulfide bond" evidence="9">
    <location>
        <begin position="81"/>
        <end position="90"/>
    </location>
</feature>
<dbReference type="SMART" id="SM00130">
    <property type="entry name" value="KR"/>
    <property type="match status" value="1"/>
</dbReference>
<evidence type="ECO:0000256" key="2">
    <source>
        <dbReference type="ARBA" id="ARBA00022525"/>
    </source>
</evidence>
<evidence type="ECO:0000313" key="17">
    <source>
        <dbReference type="Proteomes" id="UP000826234"/>
    </source>
</evidence>
<dbReference type="InterPro" id="IPR000001">
    <property type="entry name" value="Kringle"/>
</dbReference>
<organism evidence="16 17">
    <name type="scientific">Phrynosoma platyrhinos</name>
    <name type="common">Desert horned lizard</name>
    <dbReference type="NCBI Taxonomy" id="52577"/>
    <lineage>
        <taxon>Eukaryota</taxon>
        <taxon>Metazoa</taxon>
        <taxon>Chordata</taxon>
        <taxon>Craniata</taxon>
        <taxon>Vertebrata</taxon>
        <taxon>Euteleostomi</taxon>
        <taxon>Lepidosauria</taxon>
        <taxon>Squamata</taxon>
        <taxon>Bifurcata</taxon>
        <taxon>Unidentata</taxon>
        <taxon>Episquamata</taxon>
        <taxon>Toxicofera</taxon>
        <taxon>Iguania</taxon>
        <taxon>Phrynosomatidae</taxon>
        <taxon>Phrynosomatinae</taxon>
        <taxon>Phrynosoma</taxon>
    </lineage>
</organism>
<dbReference type="PROSITE" id="PS50070">
    <property type="entry name" value="KRINGLE_2"/>
    <property type="match status" value="1"/>
</dbReference>
<reference evidence="16 17" key="1">
    <citation type="journal article" date="2022" name="Gigascience">
        <title>A chromosome-level genome assembly and annotation of the desert horned lizard, Phrynosoma platyrhinos, provides insight into chromosomal rearrangements among reptiles.</title>
        <authorList>
            <person name="Koochekian N."/>
            <person name="Ascanio A."/>
            <person name="Farleigh K."/>
            <person name="Card D.C."/>
            <person name="Schield D.R."/>
            <person name="Castoe T.A."/>
            <person name="Jezkova T."/>
        </authorList>
    </citation>
    <scope>NUCLEOTIDE SEQUENCE [LARGE SCALE GENOMIC DNA]</scope>
    <source>
        <strain evidence="16">NK-2021</strain>
    </source>
</reference>
<dbReference type="Pfam" id="PF00089">
    <property type="entry name" value="Trypsin"/>
    <property type="match status" value="1"/>
</dbReference>
<dbReference type="SMART" id="SM00059">
    <property type="entry name" value="FN2"/>
    <property type="match status" value="1"/>
</dbReference>
<dbReference type="SMART" id="SM00181">
    <property type="entry name" value="EGF"/>
    <property type="match status" value="2"/>
</dbReference>
<evidence type="ECO:0000256" key="10">
    <source>
        <dbReference type="PROSITE-ProRule" id="PRU00121"/>
    </source>
</evidence>
<evidence type="ECO:0008006" key="18">
    <source>
        <dbReference type="Google" id="ProtNLM"/>
    </source>
</evidence>
<dbReference type="InterPro" id="IPR001254">
    <property type="entry name" value="Trypsin_dom"/>
</dbReference>
<dbReference type="SMART" id="SM00179">
    <property type="entry name" value="EGF_CA"/>
    <property type="match status" value="2"/>
</dbReference>
<feature type="domain" description="Fibronectin type-II" evidence="15">
    <location>
        <begin position="3"/>
        <end position="51"/>
    </location>
</feature>
<dbReference type="PANTHER" id="PTHR24264">
    <property type="entry name" value="TRYPSIN-RELATED"/>
    <property type="match status" value="1"/>
</dbReference>
<dbReference type="Gene3D" id="2.40.10.10">
    <property type="entry name" value="Trypsin-like serine proteases"/>
    <property type="match status" value="2"/>
</dbReference>
<dbReference type="InterPro" id="IPR036943">
    <property type="entry name" value="FN_type2_sf"/>
</dbReference>
<accession>A0ABQ7TK75</accession>
<name>A0ABQ7TK75_PHRPL</name>
<dbReference type="PROSITE" id="PS50026">
    <property type="entry name" value="EGF_3"/>
    <property type="match status" value="2"/>
</dbReference>
<dbReference type="PRINTS" id="PR00013">
    <property type="entry name" value="FNTYPEII"/>
</dbReference>
<feature type="domain" description="Kringle" evidence="13">
    <location>
        <begin position="177"/>
        <end position="230"/>
    </location>
</feature>
<dbReference type="Gene3D" id="2.10.25.10">
    <property type="entry name" value="Laminin"/>
    <property type="match status" value="2"/>
</dbReference>
<evidence type="ECO:0000256" key="11">
    <source>
        <dbReference type="PROSITE-ProRule" id="PRU00479"/>
    </source>
</evidence>
<keyword evidence="7" id="KW-0720">Serine protease</keyword>
<evidence type="ECO:0000256" key="1">
    <source>
        <dbReference type="ARBA" id="ARBA00004613"/>
    </source>
</evidence>
<dbReference type="InterPro" id="IPR013806">
    <property type="entry name" value="Kringle-like"/>
</dbReference>
<evidence type="ECO:0000313" key="16">
    <source>
        <dbReference type="EMBL" id="KAH0629929.1"/>
    </source>
</evidence>
<dbReference type="SMART" id="SM00020">
    <property type="entry name" value="Tryp_SPc"/>
    <property type="match status" value="1"/>
</dbReference>
<feature type="disulfide bond" evidence="11">
    <location>
        <begin position="22"/>
        <end position="49"/>
    </location>
</feature>
<comment type="subcellular location">
    <subcellularLocation>
        <location evidence="1">Secreted</location>
    </subcellularLocation>
</comment>
<proteinExistence type="predicted"/>
<keyword evidence="9" id="KW-0245">EGF-like domain</keyword>
<evidence type="ECO:0000256" key="8">
    <source>
        <dbReference type="ARBA" id="ARBA00023157"/>
    </source>
</evidence>
<dbReference type="Pfam" id="PF00040">
    <property type="entry name" value="fn2"/>
    <property type="match status" value="1"/>
</dbReference>
<feature type="domain" description="Peptidase S1" evidence="14">
    <location>
        <begin position="185"/>
        <end position="425"/>
    </location>
</feature>